<dbReference type="PANTHER" id="PTHR34227">
    <property type="entry name" value="CHAPERONE PROTEIN YCDY"/>
    <property type="match status" value="1"/>
</dbReference>
<dbReference type="AlphaFoldDB" id="A0A9J7A0M8"/>
<protein>
    <submittedName>
        <fullName evidence="2">Molecular chaperone TorD family protein</fullName>
    </submittedName>
</protein>
<gene>
    <name evidence="2" type="ORF">L0Y14_05605</name>
</gene>
<organism evidence="2 3">
    <name type="scientific">Candidatus Endoriftia persephonae</name>
    <dbReference type="NCBI Taxonomy" id="393765"/>
    <lineage>
        <taxon>Bacteria</taxon>
        <taxon>Pseudomonadati</taxon>
        <taxon>Pseudomonadota</taxon>
        <taxon>Gammaproteobacteria</taxon>
        <taxon>Chromatiales</taxon>
        <taxon>Sedimenticolaceae</taxon>
        <taxon>Candidatus Endoriftia</taxon>
    </lineage>
</organism>
<evidence type="ECO:0000313" key="3">
    <source>
        <dbReference type="Proteomes" id="UP001056649"/>
    </source>
</evidence>
<accession>A0A9J7A0M8</accession>
<dbReference type="EMBL" id="CP090569">
    <property type="protein sequence ID" value="USF88707.1"/>
    <property type="molecule type" value="Genomic_DNA"/>
</dbReference>
<dbReference type="Gene3D" id="1.10.3480.10">
    <property type="entry name" value="TorD-like"/>
    <property type="match status" value="1"/>
</dbReference>
<evidence type="ECO:0000256" key="1">
    <source>
        <dbReference type="ARBA" id="ARBA00023186"/>
    </source>
</evidence>
<dbReference type="InterPro" id="IPR050289">
    <property type="entry name" value="TorD/DmsD_chaperones"/>
</dbReference>
<dbReference type="RefSeq" id="WP_010088842.1">
    <property type="nucleotide sequence ID" value="NZ_CP090569.1"/>
</dbReference>
<reference evidence="2" key="1">
    <citation type="journal article" date="2022" name="Mol. Ecol. Resour.">
        <title>The complete and closed genome of the facultative generalist Candidatus Endoriftia persephone from deep-sea hydrothermal vents.</title>
        <authorList>
            <person name="de Oliveira A.L."/>
            <person name="Srivastava A."/>
            <person name="Espada-Hinojosa S."/>
            <person name="Bright M."/>
        </authorList>
    </citation>
    <scope>NUCLEOTIDE SEQUENCE</scope>
    <source>
        <strain evidence="2">Tica-EPR-9o50.N</strain>
    </source>
</reference>
<keyword evidence="3" id="KW-1185">Reference proteome</keyword>
<dbReference type="InterPro" id="IPR020945">
    <property type="entry name" value="DMSO/NO3_reduct_chaperone"/>
</dbReference>
<dbReference type="Proteomes" id="UP001056649">
    <property type="component" value="Chromosome"/>
</dbReference>
<proteinExistence type="predicted"/>
<dbReference type="PANTHER" id="PTHR34227:SF1">
    <property type="entry name" value="DIMETHYL SULFOXIDE REDUCTASE CHAPERONE-RELATED"/>
    <property type="match status" value="1"/>
</dbReference>
<dbReference type="SUPFAM" id="SSF89155">
    <property type="entry name" value="TorD-like"/>
    <property type="match status" value="1"/>
</dbReference>
<evidence type="ECO:0000313" key="2">
    <source>
        <dbReference type="EMBL" id="USF88707.1"/>
    </source>
</evidence>
<dbReference type="Pfam" id="PF02613">
    <property type="entry name" value="Nitrate_red_del"/>
    <property type="match status" value="1"/>
</dbReference>
<keyword evidence="1" id="KW-0143">Chaperone</keyword>
<dbReference type="KEGG" id="eps:L0Y14_05605"/>
<name>A0A9J7A0M8_9GAMM</name>
<dbReference type="InterPro" id="IPR036411">
    <property type="entry name" value="TorD-like_sf"/>
</dbReference>
<sequence length="217" mass="24735">METDWKKLADSAKSRSEIYGLLTTVFREEPTEALIKELRGPRLSGAFSDMDVDLGETFYSDPEGQVADELAVEFTHLFLGPGPHISAHESIFVEVDGDACALWGAQTVEVKKFIETTGLNYEPGFTGLPDHVSVELEFLQKLTEWEADKWIQQNRKSAEYCLTVQRMFLERHLLCWLPQFCDAIMTQAEMPFYRAMAELTKNYMEFERQSIATDTAA</sequence>